<organism evidence="1 2">
    <name type="scientific">Vararia minispora EC-137</name>
    <dbReference type="NCBI Taxonomy" id="1314806"/>
    <lineage>
        <taxon>Eukaryota</taxon>
        <taxon>Fungi</taxon>
        <taxon>Dikarya</taxon>
        <taxon>Basidiomycota</taxon>
        <taxon>Agaricomycotina</taxon>
        <taxon>Agaricomycetes</taxon>
        <taxon>Russulales</taxon>
        <taxon>Lachnocladiaceae</taxon>
        <taxon>Vararia</taxon>
    </lineage>
</organism>
<dbReference type="Proteomes" id="UP000814128">
    <property type="component" value="Unassembled WGS sequence"/>
</dbReference>
<sequence>MGKFNPMMLDASVRDVVSALSSEEKTDVLLYAMDRIVSSPAARTTIENAASTVIQMSSAHPAKAIQARLLRAKARLAAGMRGAANKDLQEILELDPHHPEASTLMPSKYGWDRPLNQLRYMNEIWSQVASYLPKRDLRTVLQVPHPLSAVASGLLLQSVSLHFGSQGDSKELDDWHARRSAEILNHLSTNPPRAACVRSLHIFASGGREAYAFQLAMVENVLPKLVNLSAFGCHMNGDAMYNLLLVLEKNSAKSTGAKLSSLVLDPTTPLPGALPKFPDLTHFAYGGENVDVSPTGFDYVLRGRSVALRSLVVHNSRFPLDGRVPLSNLTSLDLRPLIRDRDLLQTIFAEGRHLEMLSLSCKVSRNDSAALSEAFRDHAGALPSLRGFALLIDGSPRDASDADPFVPAVTKFVCAHPDLRSLRITNTLAGQGQVQSGVIWSALKHLHQLEVLSLDLPKDPVLASYLVPPSVVSLNLRFVHSEGASLVAQLLFGLPRGLRMLSIPPISMSATLRDMLHTTLPKLSMLALGAANHSVTHTEAGIELARWSERRSRYYLCDELDGLGEGAESAPWATGLPWHW</sequence>
<dbReference type="EMBL" id="MU273949">
    <property type="protein sequence ID" value="KAI0027261.1"/>
    <property type="molecule type" value="Genomic_DNA"/>
</dbReference>
<accession>A0ACB8Q789</accession>
<protein>
    <submittedName>
        <fullName evidence="1">Uncharacterized protein</fullName>
    </submittedName>
</protein>
<proteinExistence type="predicted"/>
<evidence type="ECO:0000313" key="1">
    <source>
        <dbReference type="EMBL" id="KAI0027261.1"/>
    </source>
</evidence>
<name>A0ACB8Q789_9AGAM</name>
<reference evidence="1" key="2">
    <citation type="journal article" date="2022" name="New Phytol.">
        <title>Evolutionary transition to the ectomycorrhizal habit in the genomes of a hyperdiverse lineage of mushroom-forming fungi.</title>
        <authorList>
            <person name="Looney B."/>
            <person name="Miyauchi S."/>
            <person name="Morin E."/>
            <person name="Drula E."/>
            <person name="Courty P.E."/>
            <person name="Kohler A."/>
            <person name="Kuo A."/>
            <person name="LaButti K."/>
            <person name="Pangilinan J."/>
            <person name="Lipzen A."/>
            <person name="Riley R."/>
            <person name="Andreopoulos W."/>
            <person name="He G."/>
            <person name="Johnson J."/>
            <person name="Nolan M."/>
            <person name="Tritt A."/>
            <person name="Barry K.W."/>
            <person name="Grigoriev I.V."/>
            <person name="Nagy L.G."/>
            <person name="Hibbett D."/>
            <person name="Henrissat B."/>
            <person name="Matheny P.B."/>
            <person name="Labbe J."/>
            <person name="Martin F.M."/>
        </authorList>
    </citation>
    <scope>NUCLEOTIDE SEQUENCE</scope>
    <source>
        <strain evidence="1">EC-137</strain>
    </source>
</reference>
<gene>
    <name evidence="1" type="ORF">K488DRAFT_74681</name>
</gene>
<reference evidence="1" key="1">
    <citation type="submission" date="2021-02" db="EMBL/GenBank/DDBJ databases">
        <authorList>
            <consortium name="DOE Joint Genome Institute"/>
            <person name="Ahrendt S."/>
            <person name="Looney B.P."/>
            <person name="Miyauchi S."/>
            <person name="Morin E."/>
            <person name="Drula E."/>
            <person name="Courty P.E."/>
            <person name="Chicoki N."/>
            <person name="Fauchery L."/>
            <person name="Kohler A."/>
            <person name="Kuo A."/>
            <person name="Labutti K."/>
            <person name="Pangilinan J."/>
            <person name="Lipzen A."/>
            <person name="Riley R."/>
            <person name="Andreopoulos W."/>
            <person name="He G."/>
            <person name="Johnson J."/>
            <person name="Barry K.W."/>
            <person name="Grigoriev I.V."/>
            <person name="Nagy L."/>
            <person name="Hibbett D."/>
            <person name="Henrissat B."/>
            <person name="Matheny P.B."/>
            <person name="Labbe J."/>
            <person name="Martin F."/>
        </authorList>
    </citation>
    <scope>NUCLEOTIDE SEQUENCE</scope>
    <source>
        <strain evidence="1">EC-137</strain>
    </source>
</reference>
<keyword evidence="2" id="KW-1185">Reference proteome</keyword>
<comment type="caution">
    <text evidence="1">The sequence shown here is derived from an EMBL/GenBank/DDBJ whole genome shotgun (WGS) entry which is preliminary data.</text>
</comment>
<evidence type="ECO:0000313" key="2">
    <source>
        <dbReference type="Proteomes" id="UP000814128"/>
    </source>
</evidence>